<proteinExistence type="predicted"/>
<organism evidence="1">
    <name type="scientific">marine sediment metagenome</name>
    <dbReference type="NCBI Taxonomy" id="412755"/>
    <lineage>
        <taxon>unclassified sequences</taxon>
        <taxon>metagenomes</taxon>
        <taxon>ecological metagenomes</taxon>
    </lineage>
</organism>
<reference evidence="1" key="1">
    <citation type="journal article" date="2015" name="Nature">
        <title>Complex archaea that bridge the gap between prokaryotes and eukaryotes.</title>
        <authorList>
            <person name="Spang A."/>
            <person name="Saw J.H."/>
            <person name="Jorgensen S.L."/>
            <person name="Zaremba-Niedzwiedzka K."/>
            <person name="Martijn J."/>
            <person name="Lind A.E."/>
            <person name="van Eijk R."/>
            <person name="Schleper C."/>
            <person name="Guy L."/>
            <person name="Ettema T.J."/>
        </authorList>
    </citation>
    <scope>NUCLEOTIDE SEQUENCE</scope>
</reference>
<protein>
    <submittedName>
        <fullName evidence="1">Uncharacterized protein</fullName>
    </submittedName>
</protein>
<gene>
    <name evidence="1" type="ORF">LCGC14_2923010</name>
</gene>
<dbReference type="EMBL" id="LAZR01058146">
    <property type="protein sequence ID" value="KKK70534.1"/>
    <property type="molecule type" value="Genomic_DNA"/>
</dbReference>
<evidence type="ECO:0000313" key="1">
    <source>
        <dbReference type="EMBL" id="KKK70534.1"/>
    </source>
</evidence>
<sequence length="307" mass="30961">TSQAQSFGSTGIKADVIAESTGAAGVTISNNIAVGGAAIVSTQMVALGVTSATFSRQFAGTLTYTGSSERNVSGGEFSALHQGTHASSGTVIALTTRATADKSSGGSISEVVGGSFWVASSINQSTGVDAFFGVKIVAPLFLGDKPSESTGIQIANQGHASVTDVVALDIAPQTAGSGDTYNIRQAGSTGFNIFAADTRIGGTADPTASLDVTGNVFIDGDTAGDIQLTVQAATSQSTNIFVVEISSGADKFFVDSDGDTLMRGHIAMGASGTINASRVLSLVELKEKLCKYFSGKGLPCGTESFIL</sequence>
<comment type="caution">
    <text evidence="1">The sequence shown here is derived from an EMBL/GenBank/DDBJ whole genome shotgun (WGS) entry which is preliminary data.</text>
</comment>
<dbReference type="AlphaFoldDB" id="A0A0F8ZVV6"/>
<name>A0A0F8ZVV6_9ZZZZ</name>
<feature type="non-terminal residue" evidence="1">
    <location>
        <position position="1"/>
    </location>
</feature>
<accession>A0A0F8ZVV6</accession>